<name>A0ABC8SF05_9AQUA</name>
<dbReference type="EMBL" id="CAUOFW020002564">
    <property type="protein sequence ID" value="CAK9154661.1"/>
    <property type="molecule type" value="Genomic_DNA"/>
</dbReference>
<organism evidence="3 4">
    <name type="scientific">Ilex paraguariensis</name>
    <name type="common">yerba mate</name>
    <dbReference type="NCBI Taxonomy" id="185542"/>
    <lineage>
        <taxon>Eukaryota</taxon>
        <taxon>Viridiplantae</taxon>
        <taxon>Streptophyta</taxon>
        <taxon>Embryophyta</taxon>
        <taxon>Tracheophyta</taxon>
        <taxon>Spermatophyta</taxon>
        <taxon>Magnoliopsida</taxon>
        <taxon>eudicotyledons</taxon>
        <taxon>Gunneridae</taxon>
        <taxon>Pentapetalae</taxon>
        <taxon>asterids</taxon>
        <taxon>campanulids</taxon>
        <taxon>Aquifoliales</taxon>
        <taxon>Aquifoliaceae</taxon>
        <taxon>Ilex</taxon>
    </lineage>
</organism>
<dbReference type="Pfam" id="PF00120">
    <property type="entry name" value="Gln-synt_C"/>
    <property type="match status" value="1"/>
</dbReference>
<keyword evidence="1" id="KW-0436">Ligase</keyword>
<evidence type="ECO:0000259" key="2">
    <source>
        <dbReference type="Pfam" id="PF00120"/>
    </source>
</evidence>
<dbReference type="AlphaFoldDB" id="A0ABC8SF05"/>
<evidence type="ECO:0000313" key="3">
    <source>
        <dbReference type="EMBL" id="CAK9154661.1"/>
    </source>
</evidence>
<comment type="caution">
    <text evidence="3">The sequence shown here is derived from an EMBL/GenBank/DDBJ whole genome shotgun (WGS) entry which is preliminary data.</text>
</comment>
<gene>
    <name evidence="3" type="ORF">ILEXP_LOCUS23010</name>
</gene>
<proteinExistence type="predicted"/>
<evidence type="ECO:0000313" key="4">
    <source>
        <dbReference type="Proteomes" id="UP001642360"/>
    </source>
</evidence>
<protein>
    <recommendedName>
        <fullName evidence="2">GS catalytic domain-containing protein</fullName>
    </recommendedName>
</protein>
<dbReference type="PANTHER" id="PTHR43785:SF2">
    <property type="entry name" value="TYPE-1 GLUTAMINE SYNTHETASE 1"/>
    <property type="match status" value="1"/>
</dbReference>
<dbReference type="InterPro" id="IPR008146">
    <property type="entry name" value="Gln_synth_cat_dom"/>
</dbReference>
<dbReference type="GO" id="GO:0016874">
    <property type="term" value="F:ligase activity"/>
    <property type="evidence" value="ECO:0007669"/>
    <property type="project" value="UniProtKB-KW"/>
</dbReference>
<accession>A0ABC8SF05</accession>
<evidence type="ECO:0000256" key="1">
    <source>
        <dbReference type="ARBA" id="ARBA00022598"/>
    </source>
</evidence>
<reference evidence="3 4" key="1">
    <citation type="submission" date="2024-02" db="EMBL/GenBank/DDBJ databases">
        <authorList>
            <person name="Vignale AGUSTIN F."/>
            <person name="Sosa J E."/>
            <person name="Modenutti C."/>
        </authorList>
    </citation>
    <scope>NUCLEOTIDE SEQUENCE [LARGE SCALE GENOMIC DNA]</scope>
</reference>
<sequence length="108" mass="12374">MEKNLKEAITYNKTERIKTSGVQRDSIGFFLGDYMKYVGKDANPDSLGVELERLPKSLSESVEALEKDTILKDLIGEKLLIAIKGVRKAEIKYYSENENAYKKLIHQY</sequence>
<dbReference type="PANTHER" id="PTHR43785">
    <property type="entry name" value="GAMMA-GLUTAMYLPUTRESCINE SYNTHETASE"/>
    <property type="match status" value="1"/>
</dbReference>
<dbReference type="Proteomes" id="UP001642360">
    <property type="component" value="Unassembled WGS sequence"/>
</dbReference>
<feature type="domain" description="GS catalytic" evidence="2">
    <location>
        <begin position="49"/>
        <end position="99"/>
    </location>
</feature>
<dbReference type="Gene3D" id="3.30.590.10">
    <property type="entry name" value="Glutamine synthetase/guanido kinase, catalytic domain"/>
    <property type="match status" value="1"/>
</dbReference>
<keyword evidence="4" id="KW-1185">Reference proteome</keyword>